<dbReference type="Gene3D" id="3.40.50.720">
    <property type="entry name" value="NAD(P)-binding Rossmann-like Domain"/>
    <property type="match status" value="1"/>
</dbReference>
<name>A0A937KDP1_9BACT</name>
<organism evidence="2 3">
    <name type="scientific">Fulvivirga marina</name>
    <dbReference type="NCBI Taxonomy" id="2494733"/>
    <lineage>
        <taxon>Bacteria</taxon>
        <taxon>Pseudomonadati</taxon>
        <taxon>Bacteroidota</taxon>
        <taxon>Cytophagia</taxon>
        <taxon>Cytophagales</taxon>
        <taxon>Fulvivirgaceae</taxon>
        <taxon>Fulvivirga</taxon>
    </lineage>
</organism>
<evidence type="ECO:0000259" key="1">
    <source>
        <dbReference type="Pfam" id="PF08338"/>
    </source>
</evidence>
<accession>A0A937KDP1</accession>
<reference evidence="2" key="1">
    <citation type="submission" date="2021-01" db="EMBL/GenBank/DDBJ databases">
        <title>Fulvivirga kasyanovii gen. nov., sp nov., a novel member of the phylum Bacteroidetes isolated from seawater in a mussel farm.</title>
        <authorList>
            <person name="Zhao L.-H."/>
            <person name="Wang Z.-J."/>
        </authorList>
    </citation>
    <scope>NUCLEOTIDE SEQUENCE</scope>
    <source>
        <strain evidence="2">29W222</strain>
    </source>
</reference>
<evidence type="ECO:0000313" key="2">
    <source>
        <dbReference type="EMBL" id="MBL6446270.1"/>
    </source>
</evidence>
<protein>
    <submittedName>
        <fullName evidence="2">DUF1731 domain-containing protein</fullName>
    </submittedName>
</protein>
<sequence length="68" mass="7793">MNTIRSTFGVPFGIPLSRQVLEFGAWLISTETELILKSRRVFPEKLLDAGYKFYFADIREAVKNLLKG</sequence>
<dbReference type="RefSeq" id="WP_202855807.1">
    <property type="nucleotide sequence ID" value="NZ_JAEUGD010000023.1"/>
</dbReference>
<dbReference type="AlphaFoldDB" id="A0A937KDP1"/>
<comment type="caution">
    <text evidence="2">The sequence shown here is derived from an EMBL/GenBank/DDBJ whole genome shotgun (WGS) entry which is preliminary data.</text>
</comment>
<dbReference type="Pfam" id="PF08338">
    <property type="entry name" value="DUF1731"/>
    <property type="match status" value="1"/>
</dbReference>
<dbReference type="Proteomes" id="UP000614216">
    <property type="component" value="Unassembled WGS sequence"/>
</dbReference>
<proteinExistence type="predicted"/>
<evidence type="ECO:0000313" key="3">
    <source>
        <dbReference type="Proteomes" id="UP000614216"/>
    </source>
</evidence>
<dbReference type="InterPro" id="IPR013549">
    <property type="entry name" value="DUF1731"/>
</dbReference>
<gene>
    <name evidence="2" type="ORF">JMN32_08120</name>
</gene>
<keyword evidence="3" id="KW-1185">Reference proteome</keyword>
<dbReference type="EMBL" id="JAEUGD010000023">
    <property type="protein sequence ID" value="MBL6446270.1"/>
    <property type="molecule type" value="Genomic_DNA"/>
</dbReference>
<feature type="domain" description="DUF1731" evidence="1">
    <location>
        <begin position="30"/>
        <end position="65"/>
    </location>
</feature>